<proteinExistence type="predicted"/>
<sequence>MAAPTVRIRRTNYATNPDMVTLTGATTTFRTNLVANPSFETGVSGVGKSSVLTLTQNTYAPMVVAGSNAMVMTVGTGAQINCFVYQDVDITASVYTAFAANVRWSTGSRYAKLAILWLDAGGAYTTAGSANAYSPIYQVPNGTTGGARYLVSGLAPTDAVKARLLIYFYDNAAGTVPVVDASAFSTDAWHAATGPTQSDAEWRVSSYFDGSSVDPSGDFTYTWSGTAHASTSNETGRNVTMQGYSAGTGGVGGCYQSSDAPPGGSFSLKSIQTAASTGGSAGITYTTGTLSGQAGQAVSGGLWIKCSVAHTFKMLVRARNGSTTVVTDDPTLTSVPANTWTYIKAENRVATGTFTNVQMWAWPQSPGSTIAAGETFQYALAVIEFAPTVGDYFSGASAPAQAVGYSPAATLSYGWSGTANNSLSYEYLSVPLQDYQLQLAPGTIVGAGTVVGLKDINGLRSLPDMNDGDTQRGQSDGTLSGPSYLSSRRVAFNFEIFDPGDMEAAIKMVTRNFQNIRNASDEIMSAGEYLSNIATAGSKPVSSILVQLPGRAGPLMLLGRPSRLALPVDKQYSLRNPSIAAEWKVPDGVLYDEALQTGSCGLPNPVGGLTFPATPPFSFGYSSGGSVLLTNAGDYQTFAVIKITGPCTRPRVTLQSTGEYMSINLTLKAGDVLLLDMQNKVVTFNGANRNNAVDVGSSFFACPPGDSSFGFTSSDSVSVAGTMSVYMLNTYSVI</sequence>
<evidence type="ECO:0000256" key="1">
    <source>
        <dbReference type="SAM" id="MobiDB-lite"/>
    </source>
</evidence>
<feature type="compositionally biased region" description="Polar residues" evidence="1">
    <location>
        <begin position="471"/>
        <end position="482"/>
    </location>
</feature>
<dbReference type="GeneID" id="55814471"/>
<dbReference type="KEGG" id="vg:55814471"/>
<reference evidence="3 4" key="1">
    <citation type="submission" date="2019-10" db="EMBL/GenBank/DDBJ databases">
        <authorList>
            <person name="Garlena R.A."/>
            <person name="Russell D.A."/>
            <person name="Pope W.H."/>
            <person name="Jacobs-Sera D."/>
            <person name="Hatfull G.F."/>
        </authorList>
    </citation>
    <scope>NUCLEOTIDE SEQUENCE [LARGE SCALE GENOMIC DNA]</scope>
</reference>
<feature type="region of interest" description="Disordered" evidence="1">
    <location>
        <begin position="461"/>
        <end position="482"/>
    </location>
</feature>
<evidence type="ECO:0000259" key="2">
    <source>
        <dbReference type="Pfam" id="PF22768"/>
    </source>
</evidence>
<dbReference type="InterPro" id="IPR054738">
    <property type="entry name" value="Siphovirus-type_tail_C"/>
</dbReference>
<organism evidence="3 4">
    <name type="scientific">Arthrobacter phage Mufasa8</name>
    <dbReference type="NCBI Taxonomy" id="2656526"/>
    <lineage>
        <taxon>Viruses</taxon>
        <taxon>Duplodnaviria</taxon>
        <taxon>Heunggongvirae</taxon>
        <taxon>Uroviricota</taxon>
        <taxon>Caudoviricetes</taxon>
        <taxon>Mufasoctovirus</taxon>
        <taxon>Mufasoctovirus mufasa8</taxon>
    </lineage>
</organism>
<gene>
    <name evidence="3" type="primary">17</name>
    <name evidence="3" type="ORF">SEA_MUFASA8_17</name>
</gene>
<dbReference type="Gene3D" id="2.60.120.260">
    <property type="entry name" value="Galactose-binding domain-like"/>
    <property type="match status" value="1"/>
</dbReference>
<evidence type="ECO:0000313" key="3">
    <source>
        <dbReference type="EMBL" id="QGJ93467.1"/>
    </source>
</evidence>
<accession>A0A649VM47</accession>
<dbReference type="EMBL" id="MN586027">
    <property type="protein sequence ID" value="QGJ93467.1"/>
    <property type="molecule type" value="Genomic_DNA"/>
</dbReference>
<dbReference type="RefSeq" id="YP_009885097.1">
    <property type="nucleotide sequence ID" value="NC_049478.1"/>
</dbReference>
<name>A0A649VM47_9CAUD</name>
<feature type="domain" description="Siphovirus-type tail component C-terminal" evidence="2">
    <location>
        <begin position="633"/>
        <end position="718"/>
    </location>
</feature>
<dbReference type="Proteomes" id="UP000427282">
    <property type="component" value="Segment"/>
</dbReference>
<dbReference type="Pfam" id="PF22768">
    <property type="entry name" value="SPP1_Dit"/>
    <property type="match status" value="1"/>
</dbReference>
<keyword evidence="4" id="KW-1185">Reference proteome</keyword>
<dbReference type="Gene3D" id="2.60.120.860">
    <property type="match status" value="1"/>
</dbReference>
<evidence type="ECO:0000313" key="4">
    <source>
        <dbReference type="Proteomes" id="UP000427282"/>
    </source>
</evidence>
<protein>
    <submittedName>
        <fullName evidence="3">Minor tail protein</fullName>
    </submittedName>
</protein>